<accession>A0ABX5XW88</accession>
<dbReference type="Proteomes" id="UP000318081">
    <property type="component" value="Chromosome"/>
</dbReference>
<feature type="compositionally biased region" description="Pro residues" evidence="1">
    <location>
        <begin position="10"/>
        <end position="20"/>
    </location>
</feature>
<name>A0ABX5XW88_9BACT</name>
<evidence type="ECO:0000256" key="1">
    <source>
        <dbReference type="SAM" id="MobiDB-lite"/>
    </source>
</evidence>
<keyword evidence="3" id="KW-1185">Reference proteome</keyword>
<reference evidence="2 3" key="1">
    <citation type="submission" date="2019-02" db="EMBL/GenBank/DDBJ databases">
        <title>Deep-cultivation of Planctomycetes and their phenomic and genomic characterization uncovers novel biology.</title>
        <authorList>
            <person name="Wiegand S."/>
            <person name="Jogler M."/>
            <person name="Boedeker C."/>
            <person name="Pinto D."/>
            <person name="Vollmers J."/>
            <person name="Rivas-Marin E."/>
            <person name="Kohn T."/>
            <person name="Peeters S.H."/>
            <person name="Heuer A."/>
            <person name="Rast P."/>
            <person name="Oberbeckmann S."/>
            <person name="Bunk B."/>
            <person name="Jeske O."/>
            <person name="Meyerdierks A."/>
            <person name="Storesund J.E."/>
            <person name="Kallscheuer N."/>
            <person name="Luecker S."/>
            <person name="Lage O.M."/>
            <person name="Pohl T."/>
            <person name="Merkel B.J."/>
            <person name="Hornburger P."/>
            <person name="Mueller R.-W."/>
            <person name="Bruemmer F."/>
            <person name="Labrenz M."/>
            <person name="Spormann A.M."/>
            <person name="Op den Camp H."/>
            <person name="Overmann J."/>
            <person name="Amann R."/>
            <person name="Jetten M.S.M."/>
            <person name="Mascher T."/>
            <person name="Medema M.H."/>
            <person name="Devos D.P."/>
            <person name="Kaster A.-K."/>
            <person name="Ovreas L."/>
            <person name="Rohde M."/>
            <person name="Galperin M.Y."/>
            <person name="Jogler C."/>
        </authorList>
    </citation>
    <scope>NUCLEOTIDE SEQUENCE [LARGE SCALE GENOMIC DNA]</scope>
    <source>
        <strain evidence="2 3">TBK1r</strain>
    </source>
</reference>
<gene>
    <name evidence="2" type="ORF">TBK1r_50090</name>
</gene>
<proteinExistence type="predicted"/>
<feature type="region of interest" description="Disordered" evidence="1">
    <location>
        <begin position="1"/>
        <end position="22"/>
    </location>
</feature>
<sequence>MTATTEPTELRPPPQSPPIASPSIEHCDALIVSLTSQRFVIVRRGDKIRLWSAEQLCRPIRLLRPGERVYYNGRLETVRALTVY</sequence>
<evidence type="ECO:0000313" key="2">
    <source>
        <dbReference type="EMBL" id="QDV85992.1"/>
    </source>
</evidence>
<evidence type="ECO:0000313" key="3">
    <source>
        <dbReference type="Proteomes" id="UP000318081"/>
    </source>
</evidence>
<dbReference type="RefSeq" id="WP_145216474.1">
    <property type="nucleotide sequence ID" value="NZ_CP036432.1"/>
</dbReference>
<organism evidence="2 3">
    <name type="scientific">Stieleria magnilauensis</name>
    <dbReference type="NCBI Taxonomy" id="2527963"/>
    <lineage>
        <taxon>Bacteria</taxon>
        <taxon>Pseudomonadati</taxon>
        <taxon>Planctomycetota</taxon>
        <taxon>Planctomycetia</taxon>
        <taxon>Pirellulales</taxon>
        <taxon>Pirellulaceae</taxon>
        <taxon>Stieleria</taxon>
    </lineage>
</organism>
<protein>
    <submittedName>
        <fullName evidence="2">Uncharacterized protein</fullName>
    </submittedName>
</protein>
<dbReference type="EMBL" id="CP036432">
    <property type="protein sequence ID" value="QDV85992.1"/>
    <property type="molecule type" value="Genomic_DNA"/>
</dbReference>